<dbReference type="Pfam" id="PF16256">
    <property type="entry name" value="DUF4911"/>
    <property type="match status" value="1"/>
</dbReference>
<dbReference type="InterPro" id="IPR032587">
    <property type="entry name" value="DUF4911"/>
</dbReference>
<dbReference type="OrthoDB" id="2084209at2"/>
<keyword evidence="2" id="KW-1185">Reference proteome</keyword>
<accession>A0A1G7ICH9</accession>
<name>A0A1G7ICH9_9FIRM</name>
<reference evidence="2" key="1">
    <citation type="submission" date="2016-10" db="EMBL/GenBank/DDBJ databases">
        <authorList>
            <person name="Varghese N."/>
            <person name="Submissions S."/>
        </authorList>
    </citation>
    <scope>NUCLEOTIDE SEQUENCE [LARGE SCALE GENOMIC DNA]</scope>
    <source>
        <strain evidence="2">DSM 23256</strain>
    </source>
</reference>
<dbReference type="EMBL" id="FNBU01000002">
    <property type="protein sequence ID" value="SDF10457.1"/>
    <property type="molecule type" value="Genomic_DNA"/>
</dbReference>
<protein>
    <recommendedName>
        <fullName evidence="3">DUF4911 domain-containing protein</fullName>
    </recommendedName>
</protein>
<proteinExistence type="predicted"/>
<sequence>MAEAVYIRVAPQYINFVNQIMEGYEYLGVVSTVSRAEGLLVVRVTPDTCADVQEILRKLPVPIEFV</sequence>
<evidence type="ECO:0000313" key="1">
    <source>
        <dbReference type="EMBL" id="SDF10457.1"/>
    </source>
</evidence>
<gene>
    <name evidence="1" type="ORF">SAMN05660235_00460</name>
</gene>
<dbReference type="AlphaFoldDB" id="A0A1G7ICH9"/>
<dbReference type="Proteomes" id="UP000243333">
    <property type="component" value="Unassembled WGS sequence"/>
</dbReference>
<organism evidence="1 2">
    <name type="scientific">Sporolituus thermophilus DSM 23256</name>
    <dbReference type="NCBI Taxonomy" id="1123285"/>
    <lineage>
        <taxon>Bacteria</taxon>
        <taxon>Bacillati</taxon>
        <taxon>Bacillota</taxon>
        <taxon>Negativicutes</taxon>
        <taxon>Selenomonadales</taxon>
        <taxon>Sporomusaceae</taxon>
        <taxon>Sporolituus</taxon>
    </lineage>
</organism>
<evidence type="ECO:0000313" key="2">
    <source>
        <dbReference type="Proteomes" id="UP000243333"/>
    </source>
</evidence>
<dbReference type="STRING" id="1123285.SAMN05660235_00460"/>
<evidence type="ECO:0008006" key="3">
    <source>
        <dbReference type="Google" id="ProtNLM"/>
    </source>
</evidence>
<dbReference type="RefSeq" id="WP_093687696.1">
    <property type="nucleotide sequence ID" value="NZ_FNBU01000002.1"/>
</dbReference>